<proteinExistence type="predicted"/>
<protein>
    <recommendedName>
        <fullName evidence="3">Energy transducer TonB</fullName>
    </recommendedName>
</protein>
<name>A0ABS6LM19_9GAMM</name>
<reference evidence="1 2" key="1">
    <citation type="submission" date="2021-03" db="EMBL/GenBank/DDBJ databases">
        <title>Five novel Rahnella species.</title>
        <authorList>
            <person name="Brady C."/>
            <person name="Asselin J."/>
            <person name="Beer S."/>
            <person name="Bruberg M.B."/>
            <person name="Crampton B."/>
            <person name="Venter S."/>
            <person name="Arnold D."/>
            <person name="Denman S."/>
        </authorList>
    </citation>
    <scope>NUCLEOTIDE SEQUENCE [LARGE SCALE GENOMIC DNA]</scope>
    <source>
        <strain evidence="1 2">FRB 231</strain>
    </source>
</reference>
<keyword evidence="2" id="KW-1185">Reference proteome</keyword>
<evidence type="ECO:0000313" key="2">
    <source>
        <dbReference type="Proteomes" id="UP000739284"/>
    </source>
</evidence>
<comment type="caution">
    <text evidence="1">The sequence shown here is derived from an EMBL/GenBank/DDBJ whole genome shotgun (WGS) entry which is preliminary data.</text>
</comment>
<dbReference type="RefSeq" id="WP_217151036.1">
    <property type="nucleotide sequence ID" value="NZ_JAFMOY010000132.1"/>
</dbReference>
<dbReference type="Proteomes" id="UP000739284">
    <property type="component" value="Unassembled WGS sequence"/>
</dbReference>
<dbReference type="EMBL" id="JAFMOY010000132">
    <property type="protein sequence ID" value="MBU9847772.1"/>
    <property type="molecule type" value="Genomic_DNA"/>
</dbReference>
<sequence length="121" mass="13825">MMNLQGEYNTGEYELIYKQASVSFKEVVSKDGFVKFMAEKFNQLGKYKSSKVLFSKEVNGRVVNITYISVYEKYTLAEDVTFKDEKNGKGLRLFQYAVDTGGKIVPVNKTESSMRVDFALK</sequence>
<organism evidence="1 2">
    <name type="scientific">Rahnella ecdela</name>
    <dbReference type="NCBI Taxonomy" id="2816250"/>
    <lineage>
        <taxon>Bacteria</taxon>
        <taxon>Pseudomonadati</taxon>
        <taxon>Pseudomonadota</taxon>
        <taxon>Gammaproteobacteria</taxon>
        <taxon>Enterobacterales</taxon>
        <taxon>Yersiniaceae</taxon>
        <taxon>Rahnella</taxon>
    </lineage>
</organism>
<evidence type="ECO:0008006" key="3">
    <source>
        <dbReference type="Google" id="ProtNLM"/>
    </source>
</evidence>
<evidence type="ECO:0000313" key="1">
    <source>
        <dbReference type="EMBL" id="MBU9847772.1"/>
    </source>
</evidence>
<gene>
    <name evidence="1" type="ORF">J1784_22500</name>
</gene>
<accession>A0ABS6LM19</accession>